<accession>A0A6J0ZGS2</accession>
<gene>
    <name evidence="2" type="primary">LOC110409004</name>
</gene>
<dbReference type="PANTHER" id="PTHR48235">
    <property type="entry name" value="OS01G0916700 PROTEIN"/>
    <property type="match status" value="1"/>
</dbReference>
<dbReference type="Proteomes" id="UP000504621">
    <property type="component" value="Unplaced"/>
</dbReference>
<organism evidence="1 2">
    <name type="scientific">Herrania umbratica</name>
    <dbReference type="NCBI Taxonomy" id="108875"/>
    <lineage>
        <taxon>Eukaryota</taxon>
        <taxon>Viridiplantae</taxon>
        <taxon>Streptophyta</taxon>
        <taxon>Embryophyta</taxon>
        <taxon>Tracheophyta</taxon>
        <taxon>Spermatophyta</taxon>
        <taxon>Magnoliopsida</taxon>
        <taxon>eudicotyledons</taxon>
        <taxon>Gunneridae</taxon>
        <taxon>Pentapetalae</taxon>
        <taxon>rosids</taxon>
        <taxon>malvids</taxon>
        <taxon>Malvales</taxon>
        <taxon>Malvaceae</taxon>
        <taxon>Byttnerioideae</taxon>
        <taxon>Herrania</taxon>
    </lineage>
</organism>
<keyword evidence="1" id="KW-1185">Reference proteome</keyword>
<evidence type="ECO:0000313" key="1">
    <source>
        <dbReference type="Proteomes" id="UP000504621"/>
    </source>
</evidence>
<dbReference type="GeneID" id="110409004"/>
<dbReference type="PANTHER" id="PTHR48235:SF1">
    <property type="entry name" value="OS01G0916700 PROTEIN"/>
    <property type="match status" value="1"/>
</dbReference>
<proteinExistence type="predicted"/>
<reference evidence="2" key="1">
    <citation type="submission" date="2025-08" db="UniProtKB">
        <authorList>
            <consortium name="RefSeq"/>
        </authorList>
    </citation>
    <scope>IDENTIFICATION</scope>
    <source>
        <tissue evidence="2">Leaf</tissue>
    </source>
</reference>
<name>A0A6J0ZGS2_9ROSI</name>
<evidence type="ECO:0000313" key="2">
    <source>
        <dbReference type="RefSeq" id="XP_021273887.1"/>
    </source>
</evidence>
<dbReference type="AlphaFoldDB" id="A0A6J0ZGS2"/>
<protein>
    <submittedName>
        <fullName evidence="2">SKI/DACH domain-containing protein 1-like isoform X2</fullName>
    </submittedName>
</protein>
<dbReference type="RefSeq" id="XP_021273887.1">
    <property type="nucleotide sequence ID" value="XM_021418212.1"/>
</dbReference>
<sequence>MSMEPSDRCESWRAPCPVSHQHHHHDHHLTILCPHQHHHHRTILCPLHHHHHHHLITCHSHVSPALAPLPLQNYLNSGSKTVQNEAHDSGTLVLQEQECEGLEEGEVEEEDEEPIFVLTDEWREFFAKSEAKRKLAQRRSRLRRNSKN</sequence>